<dbReference type="EMBL" id="QHCR01000002">
    <property type="protein sequence ID" value="RHX81285.1"/>
    <property type="molecule type" value="Genomic_DNA"/>
</dbReference>
<dbReference type="RefSeq" id="WP_118954798.1">
    <property type="nucleotide sequence ID" value="NZ_QHCR01000002.1"/>
</dbReference>
<accession>A0ABX9M653</accession>
<evidence type="ECO:0000256" key="1">
    <source>
        <dbReference type="SAM" id="MobiDB-lite"/>
    </source>
</evidence>
<comment type="caution">
    <text evidence="2">The sequence shown here is derived from an EMBL/GenBank/DDBJ whole genome shotgun (WGS) entry which is preliminary data.</text>
</comment>
<reference evidence="3" key="1">
    <citation type="submission" date="2018-05" db="EMBL/GenBank/DDBJ databases">
        <title>Leptospira yasudae sp. nov. and Leptospira stimsonii sp. nov., two pathogenic species of the genus Leptospira isolated from environmental sources.</title>
        <authorList>
            <person name="Casanovas-Massana A."/>
            <person name="Hamond C."/>
            <person name="Santos L.A."/>
            <person name="Hacker K.P."/>
            <person name="Balassiano I."/>
            <person name="Medeiros M.A."/>
            <person name="Reis M.G."/>
            <person name="Ko A.I."/>
            <person name="Wunder E.A."/>
        </authorList>
    </citation>
    <scope>NUCLEOTIDE SEQUENCE [LARGE SCALE GENOMIC DNA]</scope>
    <source>
        <strain evidence="3">B21</strain>
    </source>
</reference>
<name>A0ABX9M653_9LEPT</name>
<gene>
    <name evidence="2" type="ORF">DLM77_04070</name>
</gene>
<evidence type="ECO:0008006" key="4">
    <source>
        <dbReference type="Google" id="ProtNLM"/>
    </source>
</evidence>
<evidence type="ECO:0000313" key="3">
    <source>
        <dbReference type="Proteomes" id="UP000285569"/>
    </source>
</evidence>
<feature type="region of interest" description="Disordered" evidence="1">
    <location>
        <begin position="100"/>
        <end position="122"/>
    </location>
</feature>
<feature type="region of interest" description="Disordered" evidence="1">
    <location>
        <begin position="220"/>
        <end position="243"/>
    </location>
</feature>
<feature type="compositionally biased region" description="Acidic residues" evidence="1">
    <location>
        <begin position="220"/>
        <end position="241"/>
    </location>
</feature>
<dbReference type="Proteomes" id="UP000285569">
    <property type="component" value="Unassembled WGS sequence"/>
</dbReference>
<keyword evidence="3" id="KW-1185">Reference proteome</keyword>
<organism evidence="2 3">
    <name type="scientific">Leptospira yasudae</name>
    <dbReference type="NCBI Taxonomy" id="2202201"/>
    <lineage>
        <taxon>Bacteria</taxon>
        <taxon>Pseudomonadati</taxon>
        <taxon>Spirochaetota</taxon>
        <taxon>Spirochaetia</taxon>
        <taxon>Leptospirales</taxon>
        <taxon>Leptospiraceae</taxon>
        <taxon>Leptospira</taxon>
    </lineage>
</organism>
<sequence>MTQKSIPSFTKTDLSSGKLAEIMADRMLVKQSYRDSFWKAFESKKKKKLTSAFLDQFEKLHGFRPPEEILEWENVRIAYQEIMYNVSDIWNMIDHGSGLQDEEDYEEDYEEEDLDEQDEDDDGDYYPDYRAVSFQKFLLSQSNTIEEKVNALIGSYQGLMFLFTGVAHFGSDGGGDSCWVNLLPHAEGSAEVHRYNHEIGELEDEPFFSISHFIAANWSNEDDDYDEDDDEDDEEDGEESVPDIRVESVMDSKVIKQYEKEAQKKYDQRPFYTKSLDLFERTSWLLGHTYGDPAYAYAEKLASAPNFKDWEEEKKLLGKSHSLAAYWMLAHYFMKNESACREACELSKKLSGEILPALAKTILALLDGKSDSIGKLNAKKLQELREQTFRNCDSKQIEPANRKRLEEATGLAGKKKIATADLKKRIQNGDDPLSILEEFPEDVETHDFLLKEIGKKDTKFGKLVEQYFKERTDSSYNEWPYKKEDLDPRLSLPVSAAFRQGLHYDSENKKAYAGIIKTLGKFDDANAMNAFRDAIQKLKQDDKRLEEVIECVLDSEREEALSILTEAAWKFFETMDAALEKKKKVQDEGPNLNNIFTVFSYLQRALNERLLTGDEESGKLANKVLTYRNQLSIFGIALGYSFAVSAKLGFKENLEYIRTYLEMGSQIKGSGGRDSYLEFNQLVNLSEGAMAWTVLDPASAKTGLKELLEKAEKNSSPGIAIDLQACYLSGLLLLEPNREEWIQLGHRILGNRGEEYRAYGPIRAVGKAKIQELKQHLYYHVYADPNPMVDYTWTYIEHVARHSWSQLTDKELPPFDDDDEYANRLAKNPKDLPGGILKPEKYSIQHVFQNIKEKKYKDADVVKIGGPWLEESLRYSCDEYRYGGNYDRWEAMKALFIQGEAAIPVYAKILELPHAGSDWKLYCLQFLRFIEPEANKWSQVLTMDENTIVKILQTNPSEWAAWGDLLSAKLFLLKGNESFENFFSLLKRRLGFTNPHSYTSSSTEEALASRLPRILPWFGKEGDQTLERLWQESKKDSEARYILDTAARKSPDLELKELPEISEEGIELEQRINGGEYGPRAWISLSPKEVRFGIEEFHLHSILENSKTESKLDSSLLKKDSAKTLSDIWKMAQILGYTVVKKKAKKKR</sequence>
<protein>
    <recommendedName>
        <fullName evidence="4">DUF4132 domain-containing protein</fullName>
    </recommendedName>
</protein>
<proteinExistence type="predicted"/>
<reference evidence="2 3" key="2">
    <citation type="journal article" date="2020" name="Int. J. Syst. Evol. Microbiol.">
        <title>Leptospira yasudae sp. nov. and Leptospira stimsonii sp. nov., two new species of the pathogenic group isolated from environmental sources.</title>
        <authorList>
            <person name="Casanovas-Massana A."/>
            <person name="Hamond C."/>
            <person name="Santos L.A."/>
            <person name="de Oliveira D."/>
            <person name="Hacker K.P."/>
            <person name="Balassiano I."/>
            <person name="Costa F."/>
            <person name="Medeiros M.A."/>
            <person name="Reis M.G."/>
            <person name="Ko A.I."/>
            <person name="Wunder E.A."/>
        </authorList>
    </citation>
    <scope>NUCLEOTIDE SEQUENCE [LARGE SCALE GENOMIC DNA]</scope>
    <source>
        <strain evidence="2 3">B21</strain>
    </source>
</reference>
<evidence type="ECO:0000313" key="2">
    <source>
        <dbReference type="EMBL" id="RHX81285.1"/>
    </source>
</evidence>